<dbReference type="InterPro" id="IPR002921">
    <property type="entry name" value="Fungal_lipase-type"/>
</dbReference>
<keyword evidence="2 5" id="KW-0378">Hydrolase</keyword>
<organism evidence="7 8">
    <name type="scientific">Lupinus albus</name>
    <name type="common">White lupine</name>
    <name type="synonym">Lupinus termis</name>
    <dbReference type="NCBI Taxonomy" id="3870"/>
    <lineage>
        <taxon>Eukaryota</taxon>
        <taxon>Viridiplantae</taxon>
        <taxon>Streptophyta</taxon>
        <taxon>Embryophyta</taxon>
        <taxon>Tracheophyta</taxon>
        <taxon>Spermatophyta</taxon>
        <taxon>Magnoliopsida</taxon>
        <taxon>eudicotyledons</taxon>
        <taxon>Gunneridae</taxon>
        <taxon>Pentapetalae</taxon>
        <taxon>rosids</taxon>
        <taxon>fabids</taxon>
        <taxon>Fabales</taxon>
        <taxon>Fabaceae</taxon>
        <taxon>Papilionoideae</taxon>
        <taxon>50 kb inversion clade</taxon>
        <taxon>genistoids sensu lato</taxon>
        <taxon>core genistoids</taxon>
        <taxon>Genisteae</taxon>
        <taxon>Lupinus</taxon>
    </lineage>
</organism>
<evidence type="ECO:0000259" key="6">
    <source>
        <dbReference type="Pfam" id="PF01764"/>
    </source>
</evidence>
<evidence type="ECO:0000256" key="2">
    <source>
        <dbReference type="ARBA" id="ARBA00022801"/>
    </source>
</evidence>
<dbReference type="GO" id="GO:0016042">
    <property type="term" value="P:lipid catabolic process"/>
    <property type="evidence" value="ECO:0007669"/>
    <property type="project" value="UniProtKB-UniRule"/>
</dbReference>
<comment type="function">
    <text evidence="5">Acylhydrolase that catalyzes the hydrolysis of phospholipids at the sn-1 position.</text>
</comment>
<dbReference type="InterPro" id="IPR029058">
    <property type="entry name" value="AB_hydrolase_fold"/>
</dbReference>
<evidence type="ECO:0000256" key="5">
    <source>
        <dbReference type="RuleBase" id="RU367093"/>
    </source>
</evidence>
<dbReference type="EMBL" id="WOCE01000012">
    <property type="protein sequence ID" value="KAE9603199.1"/>
    <property type="molecule type" value="Genomic_DNA"/>
</dbReference>
<accession>A0A6A4PNW8</accession>
<dbReference type="PANTHER" id="PTHR31828">
    <property type="entry name" value="PHOSPHOLIPASE A1-IIGAMMA"/>
    <property type="match status" value="1"/>
</dbReference>
<evidence type="ECO:0000313" key="8">
    <source>
        <dbReference type="Proteomes" id="UP000447434"/>
    </source>
</evidence>
<dbReference type="Pfam" id="PF01764">
    <property type="entry name" value="Lipase_3"/>
    <property type="match status" value="1"/>
</dbReference>
<sequence length="160" mass="18010">MLVTSEVQRLLKLYKGEEVSKTVTGHSSGAAVSTLNAVDIVANGYNKGAPVSDFVFSSPGVGDNNFKRVVSGYKDLIILRIKNEFDILMWERCTQGTKGGFKLDQVINRDITLINKYLDIQKDEHLVPASWYIEKNKGMVQEKDGSWKLKDYEVEEGDKF</sequence>
<evidence type="ECO:0000256" key="1">
    <source>
        <dbReference type="ARBA" id="ARBA00010701"/>
    </source>
</evidence>
<dbReference type="SUPFAM" id="SSF53474">
    <property type="entry name" value="alpha/beta-Hydrolases"/>
    <property type="match status" value="1"/>
</dbReference>
<evidence type="ECO:0000256" key="3">
    <source>
        <dbReference type="ARBA" id="ARBA00022963"/>
    </source>
</evidence>
<keyword evidence="8" id="KW-1185">Reference proteome</keyword>
<dbReference type="EC" id="3.1.1.-" evidence="5"/>
<dbReference type="Gene3D" id="3.40.50.1820">
    <property type="entry name" value="alpha/beta hydrolase"/>
    <property type="match status" value="1"/>
</dbReference>
<protein>
    <recommendedName>
        <fullName evidence="5">Phospholipase A1</fullName>
        <ecNumber evidence="5">3.1.1.-</ecNumber>
    </recommendedName>
</protein>
<evidence type="ECO:0000256" key="4">
    <source>
        <dbReference type="ARBA" id="ARBA00023098"/>
    </source>
</evidence>
<dbReference type="InterPro" id="IPR033556">
    <property type="entry name" value="PLA"/>
</dbReference>
<proteinExistence type="inferred from homology"/>
<gene>
    <name evidence="7" type="ORF">Lalb_Chr12g0207991</name>
</gene>
<comment type="caution">
    <text evidence="7">The sequence shown here is derived from an EMBL/GenBank/DDBJ whole genome shotgun (WGS) entry which is preliminary data.</text>
</comment>
<dbReference type="OrthoDB" id="438440at2759"/>
<keyword evidence="4 5" id="KW-0443">Lipid metabolism</keyword>
<feature type="domain" description="Fungal lipase-type" evidence="6">
    <location>
        <begin position="3"/>
        <end position="88"/>
    </location>
</feature>
<evidence type="ECO:0000313" key="7">
    <source>
        <dbReference type="EMBL" id="KAE9603199.1"/>
    </source>
</evidence>
<name>A0A6A4PNW8_LUPAL</name>
<keyword evidence="3 5" id="KW-0442">Lipid degradation</keyword>
<dbReference type="Proteomes" id="UP000447434">
    <property type="component" value="Chromosome 12"/>
</dbReference>
<comment type="similarity">
    <text evidence="1 5">Belongs to the AB hydrolase superfamily. Lipase family.</text>
</comment>
<dbReference type="AlphaFoldDB" id="A0A6A4PNW8"/>
<reference evidence="8" key="1">
    <citation type="journal article" date="2020" name="Nat. Commun.">
        <title>Genome sequence of the cluster root forming white lupin.</title>
        <authorList>
            <person name="Hufnagel B."/>
            <person name="Marques A."/>
            <person name="Soriano A."/>
            <person name="Marques L."/>
            <person name="Divol F."/>
            <person name="Doumas P."/>
            <person name="Sallet E."/>
            <person name="Mancinotti D."/>
            <person name="Carrere S."/>
            <person name="Marande W."/>
            <person name="Arribat S."/>
            <person name="Keller J."/>
            <person name="Huneau C."/>
            <person name="Blein T."/>
            <person name="Aime D."/>
            <person name="Laguerre M."/>
            <person name="Taylor J."/>
            <person name="Schubert V."/>
            <person name="Nelson M."/>
            <person name="Geu-Flores F."/>
            <person name="Crespi M."/>
            <person name="Gallardo-Guerrero K."/>
            <person name="Delaux P.-M."/>
            <person name="Salse J."/>
            <person name="Berges H."/>
            <person name="Guyot R."/>
            <person name="Gouzy J."/>
            <person name="Peret B."/>
        </authorList>
    </citation>
    <scope>NUCLEOTIDE SEQUENCE [LARGE SCALE GENOMIC DNA]</scope>
    <source>
        <strain evidence="8">cv. Amiga</strain>
    </source>
</reference>
<dbReference type="PANTHER" id="PTHR31828:SF1">
    <property type="entry name" value="PHOSPHOLIPASE A1-IIGAMMA"/>
    <property type="match status" value="1"/>
</dbReference>
<dbReference type="GO" id="GO:0008970">
    <property type="term" value="F:phospholipase A1 activity"/>
    <property type="evidence" value="ECO:0007669"/>
    <property type="project" value="UniProtKB-UniRule"/>
</dbReference>